<sequence length="153" mass="17140">GGGSQAKSVVVAVRAHEKLEISDDKFYLITCGKSGFVNARNELSQVHLNFMEDYKKVNELFVGRQYVLRAGLSQGKDFYDITVKDCYGFGSNTTEVKLIDSEGCSKTNFLSKFRFNKTAQAADAVLFSTFKFPNTQKVHLQCDIILCKRSCPQ</sequence>
<reference evidence="4" key="1">
    <citation type="submission" date="2025-08" db="UniProtKB">
        <authorList>
            <consortium name="RefSeq"/>
        </authorList>
    </citation>
    <scope>IDENTIFICATION</scope>
    <source>
        <tissue evidence="4">Muscle</tissue>
    </source>
</reference>
<proteinExistence type="predicted"/>
<dbReference type="InterPro" id="IPR001507">
    <property type="entry name" value="ZP_dom"/>
</dbReference>
<gene>
    <name evidence="4" type="primary">LOC106476908</name>
</gene>
<evidence type="ECO:0000313" key="3">
    <source>
        <dbReference type="Proteomes" id="UP000694941"/>
    </source>
</evidence>
<keyword evidence="3" id="KW-1185">Reference proteome</keyword>
<evidence type="ECO:0000313" key="4">
    <source>
        <dbReference type="RefSeq" id="XP_013792978.1"/>
    </source>
</evidence>
<feature type="domain" description="ZP" evidence="2">
    <location>
        <begin position="1"/>
        <end position="153"/>
    </location>
</feature>
<dbReference type="Proteomes" id="UP000694941">
    <property type="component" value="Unplaced"/>
</dbReference>
<dbReference type="PANTHER" id="PTHR46560:SF9">
    <property type="entry name" value="ZP DOMAIN-CONTAINING PROTEIN"/>
    <property type="match status" value="1"/>
</dbReference>
<protein>
    <submittedName>
        <fullName evidence="4">Uncharacterized protein LOC106476908</fullName>
    </submittedName>
</protein>
<dbReference type="InterPro" id="IPR055355">
    <property type="entry name" value="ZP-C"/>
</dbReference>
<feature type="non-terminal residue" evidence="4">
    <location>
        <position position="153"/>
    </location>
</feature>
<organism evidence="3 4">
    <name type="scientific">Limulus polyphemus</name>
    <name type="common">Atlantic horseshoe crab</name>
    <dbReference type="NCBI Taxonomy" id="6850"/>
    <lineage>
        <taxon>Eukaryota</taxon>
        <taxon>Metazoa</taxon>
        <taxon>Ecdysozoa</taxon>
        <taxon>Arthropoda</taxon>
        <taxon>Chelicerata</taxon>
        <taxon>Merostomata</taxon>
        <taxon>Xiphosura</taxon>
        <taxon>Limulidae</taxon>
        <taxon>Limulus</taxon>
    </lineage>
</organism>
<dbReference type="RefSeq" id="XP_013792978.1">
    <property type="nucleotide sequence ID" value="XM_013937524.1"/>
</dbReference>
<accession>A0ABM1C2C2</accession>
<feature type="non-terminal residue" evidence="4">
    <location>
        <position position="1"/>
    </location>
</feature>
<dbReference type="Gene3D" id="2.60.40.4100">
    <property type="entry name" value="Zona pellucida, ZP-C domain"/>
    <property type="match status" value="1"/>
</dbReference>
<dbReference type="Pfam" id="PF00100">
    <property type="entry name" value="Zona_pellucida"/>
    <property type="match status" value="1"/>
</dbReference>
<name>A0ABM1C2C2_LIMPO</name>
<evidence type="ECO:0000256" key="1">
    <source>
        <dbReference type="ARBA" id="ARBA00023157"/>
    </source>
</evidence>
<keyword evidence="1" id="KW-1015">Disulfide bond</keyword>
<dbReference type="PANTHER" id="PTHR46560">
    <property type="entry name" value="CYPHER, ISOFORM B"/>
    <property type="match status" value="1"/>
</dbReference>
<evidence type="ECO:0000259" key="2">
    <source>
        <dbReference type="PROSITE" id="PS51034"/>
    </source>
</evidence>
<dbReference type="InterPro" id="IPR042235">
    <property type="entry name" value="ZP-C_dom"/>
</dbReference>
<dbReference type="PROSITE" id="PS51034">
    <property type="entry name" value="ZP_2"/>
    <property type="match status" value="1"/>
</dbReference>
<dbReference type="GeneID" id="106476908"/>